<dbReference type="InterPro" id="IPR001611">
    <property type="entry name" value="Leu-rich_rpt"/>
</dbReference>
<feature type="compositionally biased region" description="Basic and acidic residues" evidence="3">
    <location>
        <begin position="696"/>
        <end position="717"/>
    </location>
</feature>
<dbReference type="Pfam" id="PF13855">
    <property type="entry name" value="LRR_8"/>
    <property type="match status" value="1"/>
</dbReference>
<proteinExistence type="predicted"/>
<keyword evidence="2" id="KW-0677">Repeat</keyword>
<feature type="region of interest" description="Disordered" evidence="3">
    <location>
        <begin position="430"/>
        <end position="512"/>
    </location>
</feature>
<dbReference type="SMART" id="SM00369">
    <property type="entry name" value="LRR_TYP"/>
    <property type="match status" value="6"/>
</dbReference>
<dbReference type="InterPro" id="IPR003591">
    <property type="entry name" value="Leu-rich_rpt_typical-subtyp"/>
</dbReference>
<dbReference type="Proteomes" id="UP000503462">
    <property type="component" value="Chromosome 3"/>
</dbReference>
<feature type="compositionally biased region" description="Polar residues" evidence="3">
    <location>
        <begin position="461"/>
        <end position="471"/>
    </location>
</feature>
<name>A0A6H0XWE8_9PEZI</name>
<evidence type="ECO:0000256" key="3">
    <source>
        <dbReference type="SAM" id="MobiDB-lite"/>
    </source>
</evidence>
<feature type="compositionally biased region" description="Low complexity" evidence="3">
    <location>
        <begin position="792"/>
        <end position="803"/>
    </location>
</feature>
<dbReference type="PANTHER" id="PTHR47566:SF1">
    <property type="entry name" value="PROTEIN NUD1"/>
    <property type="match status" value="1"/>
</dbReference>
<feature type="region of interest" description="Disordered" evidence="3">
    <location>
        <begin position="775"/>
        <end position="815"/>
    </location>
</feature>
<protein>
    <recommendedName>
        <fullName evidence="6">Septation initiation network scaffold protein cdc11</fullName>
    </recommendedName>
</protein>
<reference evidence="4 5" key="1">
    <citation type="journal article" date="2016" name="Sci. Rep.">
        <title>Peltaster fructicola genome reveals evolution from an invasive phytopathogen to an ectophytic parasite.</title>
        <authorList>
            <person name="Xu C."/>
            <person name="Chen H."/>
            <person name="Gleason M.L."/>
            <person name="Xu J.R."/>
            <person name="Liu H."/>
            <person name="Zhang R."/>
            <person name="Sun G."/>
        </authorList>
    </citation>
    <scope>NUCLEOTIDE SEQUENCE [LARGE SCALE GENOMIC DNA]</scope>
    <source>
        <strain evidence="4 5">LNHT1506</strain>
    </source>
</reference>
<feature type="region of interest" description="Disordered" evidence="3">
    <location>
        <begin position="914"/>
        <end position="934"/>
    </location>
</feature>
<feature type="region of interest" description="Disordered" evidence="3">
    <location>
        <begin position="1017"/>
        <end position="1038"/>
    </location>
</feature>
<organism evidence="4 5">
    <name type="scientific">Peltaster fructicola</name>
    <dbReference type="NCBI Taxonomy" id="286661"/>
    <lineage>
        <taxon>Eukaryota</taxon>
        <taxon>Fungi</taxon>
        <taxon>Dikarya</taxon>
        <taxon>Ascomycota</taxon>
        <taxon>Pezizomycotina</taxon>
        <taxon>Dothideomycetes</taxon>
        <taxon>Dothideomycetes incertae sedis</taxon>
        <taxon>Peltaster</taxon>
    </lineage>
</organism>
<dbReference type="GO" id="GO:0061499">
    <property type="term" value="C:outer plaque of mitotic spindle pole body"/>
    <property type="evidence" value="ECO:0007669"/>
    <property type="project" value="TreeGrafter"/>
</dbReference>
<feature type="region of interest" description="Disordered" evidence="3">
    <location>
        <begin position="668"/>
        <end position="721"/>
    </location>
</feature>
<evidence type="ECO:0000256" key="1">
    <source>
        <dbReference type="ARBA" id="ARBA00022614"/>
    </source>
</evidence>
<dbReference type="InterPro" id="IPR032675">
    <property type="entry name" value="LRR_dom_sf"/>
</dbReference>
<dbReference type="OrthoDB" id="7451790at2759"/>
<dbReference type="SMART" id="SM00365">
    <property type="entry name" value="LRR_SD22"/>
    <property type="match status" value="4"/>
</dbReference>
<sequence length="1636" mass="181323">MKKTRSPLALLHHNENSSVRRTEAPASDDPQGTVQLRSKSASPAKKTASLEWRKRLLHGKVAYGDQTDLFGPSGLDNIFAANGSRQASSRHDTDKSLGWIPRTDATMPSSPPPWPMKSLQDQRDELSASKSRSSPRSELPSQAKNKASAIDIVTRSSSTRSNPFDLEVSAPDLEVSHNAELGNSTIYEQGANRTTGVLTELEQEDFSPVFISKHTTLSGKIDYAAIDSEALEEIKRHGKIHEAGTEARELDKPKDTRDDIYQAEESVFTDGPESKSQIHIPQDLSLSENLPTGTPEPLGRFVQVQRGGYSVIGSFRHRPLSMEPSAVSVNPESDEILPPVSTPPLTAAGSSTTAVMSKREAPSTPLKLFAAHDTFTSNRLLHRMTELDDEVVHAARSTQAITRDTTPAHVHRHVSFGSGKLNGTPFDTIAAGTSLGSSPASDVQVPGSKIPHTFRQDSTKLRTSSQTSQVLSKRPRGSGNDHIDQGTLPKVQSENKRPPASPLKNSTPKRRRTLHASELASMAHAPKANIMQQVVDASNTRAHQATSTCTEDSLNPPEHAIDAMDATIREAADDFLDHEDPSIVEVVLEQIEQSLTDSDPATIRERAEVVAGELAKYTLKVHKADDRDSDGMRKPSVTTADFFREAECVMEYIRARAAKTKSLLASVEEAEQEDTGPDESLLMPKGPAQTAHHMRVSREPSWEDRPRSGWREPEQQRLQRSAVSMNRVASQLRRWQEPDVIEEQDVFLVDSGPLQQDIGEQSSEVVYDQHAQIRITGPSAEYQQRKQDGTDSRPSSQRSAQSSNENTRRTDNVGTLAPSAVAHLIGSEVGGMTFDKDKQQWVRTRTAEHKPDNGYLNVHESHITSEDDPFREISDLVVDENSEKRRISSPARMLDTSGRPDQLLPLPAIGGLPLSTRPASFHGSRSPERQLSISDTVLRPQYDAPLQSSVEQSSAKSTLMHSGSTLTTAERVNRVFDDAEAAIKAEQEFVVAQRATHGTTTSAPDVDYLSRCRDEEDEKLSVHSQHTSSAQPQSVARKPALYDEQTIPVLPRPWDNHSMIEQSEVSFVAPLPGDRMISVSLSVSKPVIPLERVGHVVDLASSPLRHMSTMMLSDLPDFTVHDDDAERPSEAAMVKRFARYAEAERRDRFALATKELTKALTDRHPDEPYWEELQQLDLRDQSLTTLHGLDTYCNGIRALNVSANKLTHLEGVPRSVRKLAARANALSSLTQFSHLPNLQYVDITRNGLEDLAALQGCIHLRELKADENHIEDINALSNSGLLKLRCRRNDIIRLDWVEGDFQSLTELDLCSNKVRSIHGLEHLTSLETLKLSDNELQDGALDQLNLPSLKRLVLRNCGLERLDVSGTPNLEILDVDDNSLSVIEGLENLARLQVLSMRRQRLAEGVCVDVFGKAMEAHTVNLSGNVLPQLHITPACLSLRHLELSAVGLSQLPESFGLSMSNLRTLNLNSNNIKDLRPLLHMNALQKLQLAGNRLCRLRKNAAVLVHLPALSTIDLRDNPISQGFYTSMTSAMHKTTTDLIQCLPIDEQDDDAVYEQTQAVQYGMRPQDPEEDARHLLRLDEDTKLRRRVYEMLLAHSCKKVDEIDGLIFRKNKTLQKDHIWEKLLALGVVRKSPT</sequence>
<feature type="region of interest" description="Disordered" evidence="3">
    <location>
        <begin position="64"/>
        <end position="171"/>
    </location>
</feature>
<dbReference type="PROSITE" id="PS51450">
    <property type="entry name" value="LRR"/>
    <property type="match status" value="3"/>
</dbReference>
<dbReference type="SUPFAM" id="SSF52075">
    <property type="entry name" value="Outer arm dynein light chain 1"/>
    <property type="match status" value="1"/>
</dbReference>
<dbReference type="GO" id="GO:1902412">
    <property type="term" value="P:regulation of mitotic cytokinesis"/>
    <property type="evidence" value="ECO:0007669"/>
    <property type="project" value="TreeGrafter"/>
</dbReference>
<feature type="region of interest" description="Disordered" evidence="3">
    <location>
        <begin position="881"/>
        <end position="901"/>
    </location>
</feature>
<dbReference type="GO" id="GO:0031028">
    <property type="term" value="P:septation initiation signaling"/>
    <property type="evidence" value="ECO:0007669"/>
    <property type="project" value="TreeGrafter"/>
</dbReference>
<dbReference type="SUPFAM" id="SSF52058">
    <property type="entry name" value="L domain-like"/>
    <property type="match status" value="1"/>
</dbReference>
<evidence type="ECO:0000313" key="5">
    <source>
        <dbReference type="Proteomes" id="UP000503462"/>
    </source>
</evidence>
<feature type="region of interest" description="Disordered" evidence="3">
    <location>
        <begin position="1"/>
        <end position="49"/>
    </location>
</feature>
<feature type="compositionally biased region" description="Polar residues" evidence="3">
    <location>
        <begin position="1022"/>
        <end position="1034"/>
    </location>
</feature>
<keyword evidence="5" id="KW-1185">Reference proteome</keyword>
<feature type="compositionally biased region" description="Low complexity" evidence="3">
    <location>
        <begin position="38"/>
        <end position="49"/>
    </location>
</feature>
<dbReference type="InterPro" id="IPR052574">
    <property type="entry name" value="CDIRP"/>
</dbReference>
<evidence type="ECO:0000313" key="4">
    <source>
        <dbReference type="EMBL" id="QIW99086.1"/>
    </source>
</evidence>
<feature type="compositionally biased region" description="Acidic residues" evidence="3">
    <location>
        <begin position="668"/>
        <end position="677"/>
    </location>
</feature>
<feature type="compositionally biased region" description="Basic and acidic residues" evidence="3">
    <location>
        <begin position="12"/>
        <end position="23"/>
    </location>
</feature>
<dbReference type="Gene3D" id="3.80.10.10">
    <property type="entry name" value="Ribonuclease Inhibitor"/>
    <property type="match status" value="2"/>
</dbReference>
<evidence type="ECO:0000256" key="2">
    <source>
        <dbReference type="ARBA" id="ARBA00022737"/>
    </source>
</evidence>
<dbReference type="GO" id="GO:0035591">
    <property type="term" value="F:signaling adaptor activity"/>
    <property type="evidence" value="ECO:0007669"/>
    <property type="project" value="TreeGrafter"/>
</dbReference>
<evidence type="ECO:0008006" key="6">
    <source>
        <dbReference type="Google" id="ProtNLM"/>
    </source>
</evidence>
<feature type="compositionally biased region" description="Low complexity" evidence="3">
    <location>
        <begin position="128"/>
        <end position="141"/>
    </location>
</feature>
<dbReference type="PANTHER" id="PTHR47566">
    <property type="match status" value="1"/>
</dbReference>
<dbReference type="EMBL" id="CP051141">
    <property type="protein sequence ID" value="QIW99086.1"/>
    <property type="molecule type" value="Genomic_DNA"/>
</dbReference>
<gene>
    <name evidence="4" type="ORF">AMS68_004604</name>
</gene>
<keyword evidence="1" id="KW-0433">Leucine-rich repeat</keyword>
<accession>A0A6H0XWE8</accession>